<feature type="transmembrane region" description="Helical" evidence="6">
    <location>
        <begin position="135"/>
        <end position="161"/>
    </location>
</feature>
<keyword evidence="4 6" id="KW-1133">Transmembrane helix</keyword>
<feature type="transmembrane region" description="Helical" evidence="6">
    <location>
        <begin position="23"/>
        <end position="46"/>
    </location>
</feature>
<evidence type="ECO:0000256" key="3">
    <source>
        <dbReference type="ARBA" id="ARBA00022692"/>
    </source>
</evidence>
<evidence type="ECO:0000256" key="4">
    <source>
        <dbReference type="ARBA" id="ARBA00022989"/>
    </source>
</evidence>
<dbReference type="PANTHER" id="PTHR30213:SF1">
    <property type="entry name" value="INNER MEMBRANE PROTEIN YHJD"/>
    <property type="match status" value="1"/>
</dbReference>
<evidence type="ECO:0000256" key="6">
    <source>
        <dbReference type="SAM" id="Phobius"/>
    </source>
</evidence>
<feature type="transmembrane region" description="Helical" evidence="6">
    <location>
        <begin position="173"/>
        <end position="195"/>
    </location>
</feature>
<dbReference type="InterPro" id="IPR017039">
    <property type="entry name" value="Virul_fac_BrkB"/>
</dbReference>
<keyword evidence="8" id="KW-1185">Reference proteome</keyword>
<reference evidence="7 8" key="1">
    <citation type="submission" date="2019-08" db="EMBL/GenBank/DDBJ databases">
        <authorList>
            <person name="Liang Q."/>
        </authorList>
    </citation>
    <scope>NUCLEOTIDE SEQUENCE [LARGE SCALE GENOMIC DNA]</scope>
    <source>
        <strain evidence="7 8">V1718</strain>
    </source>
</reference>
<keyword evidence="3 6" id="KW-0812">Transmembrane</keyword>
<keyword evidence="5 6" id="KW-0472">Membrane</keyword>
<accession>A0A5B8XSA2</accession>
<feature type="transmembrane region" description="Helical" evidence="6">
    <location>
        <begin position="242"/>
        <end position="263"/>
    </location>
</feature>
<protein>
    <submittedName>
        <fullName evidence="7">YihY/virulence factor BrkB family protein</fullName>
    </submittedName>
</protein>
<dbReference type="EMBL" id="CP042467">
    <property type="protein sequence ID" value="QED28395.1"/>
    <property type="molecule type" value="Genomic_DNA"/>
</dbReference>
<dbReference type="OrthoDB" id="9808671at2"/>
<dbReference type="Proteomes" id="UP000321595">
    <property type="component" value="Chromosome"/>
</dbReference>
<dbReference type="KEGG" id="bbae:FRD01_14365"/>
<sequence length="290" mass="31077">MLVIWKIIKETVKAWLDDDAPTYAAAVAFYAMISLAPLLTIVVKLVSIFFSEDLAQQQLLAEVERFAGVHAAGVIESILGSMTMGSSGTLATIISVGVVIFGATGVFAQLHTAFNRIWGLEKEPGGIKGFLRVRLRSLGMVMGAGGLLMLSILASTLISIFTPLLAGLVGTKFVWQSLNFGLSFAVLTILFAMVYRYLPSTTIAWKDVWTGGLVTSALFLAGKTLIGLYLSTSAPGSAYGAAGSLVAFLVWIFYSAQVVLFGAEFTQVWAQLKGREILRKGLQFNGNDDS</sequence>
<comment type="subcellular location">
    <subcellularLocation>
        <location evidence="1">Cell membrane</location>
        <topology evidence="1">Multi-pass membrane protein</topology>
    </subcellularLocation>
</comment>
<organism evidence="7 8">
    <name type="scientific">Microvenator marinus</name>
    <dbReference type="NCBI Taxonomy" id="2600177"/>
    <lineage>
        <taxon>Bacteria</taxon>
        <taxon>Deltaproteobacteria</taxon>
        <taxon>Bradymonadales</taxon>
        <taxon>Microvenatoraceae</taxon>
        <taxon>Microvenator</taxon>
    </lineage>
</organism>
<evidence type="ECO:0000256" key="1">
    <source>
        <dbReference type="ARBA" id="ARBA00004651"/>
    </source>
</evidence>
<dbReference type="Pfam" id="PF03631">
    <property type="entry name" value="Virul_fac_BrkB"/>
    <property type="match status" value="1"/>
</dbReference>
<dbReference type="AlphaFoldDB" id="A0A5B8XSA2"/>
<evidence type="ECO:0000256" key="5">
    <source>
        <dbReference type="ARBA" id="ARBA00023136"/>
    </source>
</evidence>
<evidence type="ECO:0000256" key="2">
    <source>
        <dbReference type="ARBA" id="ARBA00022475"/>
    </source>
</evidence>
<feature type="transmembrane region" description="Helical" evidence="6">
    <location>
        <begin position="207"/>
        <end position="230"/>
    </location>
</feature>
<proteinExistence type="predicted"/>
<dbReference type="PIRSF" id="PIRSF035875">
    <property type="entry name" value="RNase_BN"/>
    <property type="match status" value="1"/>
</dbReference>
<dbReference type="NCBIfam" id="TIGR00765">
    <property type="entry name" value="yihY_not_rbn"/>
    <property type="match status" value="1"/>
</dbReference>
<feature type="transmembrane region" description="Helical" evidence="6">
    <location>
        <begin position="90"/>
        <end position="114"/>
    </location>
</feature>
<name>A0A5B8XSA2_9DELT</name>
<keyword evidence="2" id="KW-1003">Cell membrane</keyword>
<dbReference type="GO" id="GO:0005886">
    <property type="term" value="C:plasma membrane"/>
    <property type="evidence" value="ECO:0007669"/>
    <property type="project" value="UniProtKB-SubCell"/>
</dbReference>
<evidence type="ECO:0000313" key="8">
    <source>
        <dbReference type="Proteomes" id="UP000321595"/>
    </source>
</evidence>
<gene>
    <name evidence="7" type="ORF">FRD01_14365</name>
</gene>
<dbReference type="PANTHER" id="PTHR30213">
    <property type="entry name" value="INNER MEMBRANE PROTEIN YHJD"/>
    <property type="match status" value="1"/>
</dbReference>
<evidence type="ECO:0000313" key="7">
    <source>
        <dbReference type="EMBL" id="QED28395.1"/>
    </source>
</evidence>